<dbReference type="InterPro" id="IPR036865">
    <property type="entry name" value="CRAL-TRIO_dom_sf"/>
</dbReference>
<name>A0ABD2MWB0_9CUCU</name>
<organism evidence="2 3">
    <name type="scientific">Cryptolaemus montrouzieri</name>
    <dbReference type="NCBI Taxonomy" id="559131"/>
    <lineage>
        <taxon>Eukaryota</taxon>
        <taxon>Metazoa</taxon>
        <taxon>Ecdysozoa</taxon>
        <taxon>Arthropoda</taxon>
        <taxon>Hexapoda</taxon>
        <taxon>Insecta</taxon>
        <taxon>Pterygota</taxon>
        <taxon>Neoptera</taxon>
        <taxon>Endopterygota</taxon>
        <taxon>Coleoptera</taxon>
        <taxon>Polyphaga</taxon>
        <taxon>Cucujiformia</taxon>
        <taxon>Coccinelloidea</taxon>
        <taxon>Coccinellidae</taxon>
        <taxon>Scymninae</taxon>
        <taxon>Scymnini</taxon>
        <taxon>Cryptolaemus</taxon>
    </lineage>
</organism>
<evidence type="ECO:0000259" key="1">
    <source>
        <dbReference type="PROSITE" id="PS50191"/>
    </source>
</evidence>
<dbReference type="PANTHER" id="PTHR10174">
    <property type="entry name" value="ALPHA-TOCOPHEROL TRANSFER PROTEIN-RELATED"/>
    <property type="match status" value="1"/>
</dbReference>
<sequence>MSDLKRLIQVTDEEKKKILKEHNTTEQEFEECVNICKEWVAKNDNFSEDLACDNRIRVCLINGKMSLEQAKMSYEGYMTVKKLYEDFFEKLVPGENFEKITALSRCAIMPKLLPNLCRLHIAKITESKEEAEDGLDFYIMPMMIGEMMMGYDFFLSNELLIDLANYKFKIFMKFTPSVNYKLVNLVTSLHLRIHKIHIINPPLFWDKISSIMKVFLSASFMEKTYIHQSLESLYEHIPKEYLPSDYGGTEKSLEELHEMWSQTLKANEERFRRLTKVKIKEIQNQKETINDMGMGVDGSFKRLAID</sequence>
<evidence type="ECO:0000313" key="3">
    <source>
        <dbReference type="Proteomes" id="UP001516400"/>
    </source>
</evidence>
<protein>
    <recommendedName>
        <fullName evidence="1">CRAL-TRIO domain-containing protein</fullName>
    </recommendedName>
</protein>
<evidence type="ECO:0000313" key="2">
    <source>
        <dbReference type="EMBL" id="KAL3270763.1"/>
    </source>
</evidence>
<dbReference type="SUPFAM" id="SSF52087">
    <property type="entry name" value="CRAL/TRIO domain"/>
    <property type="match status" value="1"/>
</dbReference>
<accession>A0ABD2MWB0</accession>
<dbReference type="EMBL" id="JABFTP020000042">
    <property type="protein sequence ID" value="KAL3270763.1"/>
    <property type="molecule type" value="Genomic_DNA"/>
</dbReference>
<comment type="caution">
    <text evidence="2">The sequence shown here is derived from an EMBL/GenBank/DDBJ whole genome shotgun (WGS) entry which is preliminary data.</text>
</comment>
<gene>
    <name evidence="2" type="ORF">HHI36_021289</name>
</gene>
<dbReference type="InterPro" id="IPR001251">
    <property type="entry name" value="CRAL-TRIO_dom"/>
</dbReference>
<dbReference type="PROSITE" id="PS50191">
    <property type="entry name" value="CRAL_TRIO"/>
    <property type="match status" value="1"/>
</dbReference>
<keyword evidence="3" id="KW-1185">Reference proteome</keyword>
<reference evidence="2 3" key="1">
    <citation type="journal article" date="2021" name="BMC Biol.">
        <title>Horizontally acquired antibacterial genes associated with adaptive radiation of ladybird beetles.</title>
        <authorList>
            <person name="Li H.S."/>
            <person name="Tang X.F."/>
            <person name="Huang Y.H."/>
            <person name="Xu Z.Y."/>
            <person name="Chen M.L."/>
            <person name="Du X.Y."/>
            <person name="Qiu B.Y."/>
            <person name="Chen P.T."/>
            <person name="Zhang W."/>
            <person name="Slipinski A."/>
            <person name="Escalona H.E."/>
            <person name="Waterhouse R.M."/>
            <person name="Zwick A."/>
            <person name="Pang H."/>
        </authorList>
    </citation>
    <scope>NUCLEOTIDE SEQUENCE [LARGE SCALE GENOMIC DNA]</scope>
    <source>
        <strain evidence="2">SYSU2018</strain>
    </source>
</reference>
<dbReference type="Proteomes" id="UP001516400">
    <property type="component" value="Unassembled WGS sequence"/>
</dbReference>
<dbReference type="CDD" id="cd00170">
    <property type="entry name" value="SEC14"/>
    <property type="match status" value="1"/>
</dbReference>
<dbReference type="PANTHER" id="PTHR10174:SF222">
    <property type="entry name" value="GH10083P-RELATED"/>
    <property type="match status" value="1"/>
</dbReference>
<proteinExistence type="predicted"/>
<dbReference type="Pfam" id="PF00650">
    <property type="entry name" value="CRAL_TRIO"/>
    <property type="match status" value="1"/>
</dbReference>
<feature type="domain" description="CRAL-TRIO" evidence="1">
    <location>
        <begin position="116"/>
        <end position="254"/>
    </location>
</feature>
<dbReference type="AlphaFoldDB" id="A0ABD2MWB0"/>
<dbReference type="Gene3D" id="3.40.525.10">
    <property type="entry name" value="CRAL-TRIO lipid binding domain"/>
    <property type="match status" value="1"/>
</dbReference>
<dbReference type="Gene3D" id="1.20.5.1200">
    <property type="entry name" value="Alpha-tocopherol transfer"/>
    <property type="match status" value="1"/>
</dbReference>